<feature type="transmembrane region" description="Helical" evidence="9">
    <location>
        <begin position="456"/>
        <end position="475"/>
    </location>
</feature>
<keyword evidence="2" id="KW-0813">Transport</keyword>
<keyword evidence="3" id="KW-0050">Antiport</keyword>
<dbReference type="KEGG" id="pfaa:MM59RIKEN_18110"/>
<evidence type="ECO:0000256" key="7">
    <source>
        <dbReference type="ARBA" id="ARBA00023136"/>
    </source>
</evidence>
<gene>
    <name evidence="11" type="ORF">MM59RIKEN_18110</name>
</gene>
<evidence type="ECO:0000256" key="2">
    <source>
        <dbReference type="ARBA" id="ARBA00022448"/>
    </source>
</evidence>
<organism evidence="11 12">
    <name type="scientific">Pusillibacter faecalis</name>
    <dbReference type="NCBI Taxonomy" id="2714358"/>
    <lineage>
        <taxon>Bacteria</taxon>
        <taxon>Bacillati</taxon>
        <taxon>Bacillota</taxon>
        <taxon>Clostridia</taxon>
        <taxon>Eubacteriales</taxon>
        <taxon>Oscillospiraceae</taxon>
        <taxon>Pusillibacter</taxon>
    </lineage>
</organism>
<dbReference type="InterPro" id="IPR052180">
    <property type="entry name" value="NhaC_Na-H+_Antiporter"/>
</dbReference>
<keyword evidence="6 9" id="KW-1133">Transmembrane helix</keyword>
<feature type="transmembrane region" description="Helical" evidence="9">
    <location>
        <begin position="83"/>
        <end position="108"/>
    </location>
</feature>
<evidence type="ECO:0000256" key="3">
    <source>
        <dbReference type="ARBA" id="ARBA00022449"/>
    </source>
</evidence>
<feature type="transmembrane region" description="Helical" evidence="9">
    <location>
        <begin position="114"/>
        <end position="132"/>
    </location>
</feature>
<evidence type="ECO:0000256" key="9">
    <source>
        <dbReference type="SAM" id="Phobius"/>
    </source>
</evidence>
<evidence type="ECO:0000256" key="4">
    <source>
        <dbReference type="ARBA" id="ARBA00022475"/>
    </source>
</evidence>
<feature type="transmembrane region" description="Helical" evidence="9">
    <location>
        <begin position="241"/>
        <end position="261"/>
    </location>
</feature>
<dbReference type="EMBL" id="AP023420">
    <property type="protein sequence ID" value="BCK84492.1"/>
    <property type="molecule type" value="Genomic_DNA"/>
</dbReference>
<dbReference type="InterPro" id="IPR018461">
    <property type="entry name" value="Na/H_Antiport_NhaC-like_C"/>
</dbReference>
<evidence type="ECO:0000313" key="12">
    <source>
        <dbReference type="Proteomes" id="UP000679848"/>
    </source>
</evidence>
<proteinExistence type="inferred from homology"/>
<feature type="transmembrane region" description="Helical" evidence="9">
    <location>
        <begin position="21"/>
        <end position="39"/>
    </location>
</feature>
<feature type="transmembrane region" description="Helical" evidence="9">
    <location>
        <begin position="45"/>
        <end position="63"/>
    </location>
</feature>
<evidence type="ECO:0000313" key="11">
    <source>
        <dbReference type="EMBL" id="BCK84492.1"/>
    </source>
</evidence>
<dbReference type="RefSeq" id="WP_213543164.1">
    <property type="nucleotide sequence ID" value="NZ_AP023420.1"/>
</dbReference>
<reference evidence="11" key="1">
    <citation type="submission" date="2020-09" db="EMBL/GenBank/DDBJ databases">
        <title>New species isolated from human feces.</title>
        <authorList>
            <person name="Kitahara M."/>
            <person name="Shigeno Y."/>
            <person name="Shime M."/>
            <person name="Matsumoto Y."/>
            <person name="Nakamura S."/>
            <person name="Motooka D."/>
            <person name="Fukuoka S."/>
            <person name="Nishikawa H."/>
            <person name="Benno Y."/>
        </authorList>
    </citation>
    <scope>NUCLEOTIDE SEQUENCE</scope>
    <source>
        <strain evidence="11">MM59</strain>
    </source>
</reference>
<dbReference type="GO" id="GO:0015297">
    <property type="term" value="F:antiporter activity"/>
    <property type="evidence" value="ECO:0007669"/>
    <property type="project" value="UniProtKB-KW"/>
</dbReference>
<comment type="subcellular location">
    <subcellularLocation>
        <location evidence="1">Cell membrane</location>
        <topology evidence="1">Multi-pass membrane protein</topology>
    </subcellularLocation>
</comment>
<comment type="similarity">
    <text evidence="8">Belongs to the NhaC Na(+)/H(+) (TC 2.A.35) antiporter family.</text>
</comment>
<accession>A0A810QE83</accession>
<name>A0A810QE83_9FIRM</name>
<dbReference type="Pfam" id="PF03553">
    <property type="entry name" value="Na_H_antiporter"/>
    <property type="match status" value="1"/>
</dbReference>
<protein>
    <submittedName>
        <fullName evidence="11">Na+/H+ antiporter NhaC</fullName>
    </submittedName>
</protein>
<dbReference type="PANTHER" id="PTHR33451">
    <property type="entry name" value="MALATE-2H(+)/NA(+)-LACTATE ANTIPORTER"/>
    <property type="match status" value="1"/>
</dbReference>
<keyword evidence="4" id="KW-1003">Cell membrane</keyword>
<dbReference type="PANTHER" id="PTHR33451:SF3">
    <property type="entry name" value="MALATE-2H(+)_NA(+)-LACTATE ANTIPORTER"/>
    <property type="match status" value="1"/>
</dbReference>
<keyword evidence="7 9" id="KW-0472">Membrane</keyword>
<evidence type="ECO:0000259" key="10">
    <source>
        <dbReference type="Pfam" id="PF03553"/>
    </source>
</evidence>
<evidence type="ECO:0000256" key="8">
    <source>
        <dbReference type="ARBA" id="ARBA00038435"/>
    </source>
</evidence>
<sequence>MNKETKKQRRQKRKPTLTESIVLVLLIVAVAASFTLLGLKSVLMMVTITILAVIMGLICGYSWKEMSAAGEEKVRKSASVMMLLLVIGMMLAAFMYSGTLPMVLYYGIKLVNPSWLALSGFLLCSVFSLATGTSNGSASTAGFAIMSIAAAMGDAVNFGLVAGACYAGSMLGDKMSPLSDTTILASMITENDIFDHIRHMSKTVGPAALITIIIYVIYGAMNHGATTSVDGTAALLSALETLYSFNIILLLPFVVIIYGAITKKDTNIVILLAALLAVLLGFFYQGLPLANGINAMHSGFNAQIILDMHPEIDAEAISASGVLTLLNRGGISAMVDAFIITFICMYFAGILEYIGLMDVLVHRVFGFVKGTGSLIVVSGIICILLAGTAGSTAVILIGGPMLLQKYKEMGLHTLNLSRTLEDFGTGSTGFYPWTSSGILYASVLGASNLTFLRYSFFSWLVWAFAIFYGFTGLCIKKAAPETQITEVKA</sequence>
<keyword evidence="12" id="KW-1185">Reference proteome</keyword>
<evidence type="ECO:0000256" key="1">
    <source>
        <dbReference type="ARBA" id="ARBA00004651"/>
    </source>
</evidence>
<evidence type="ECO:0000256" key="6">
    <source>
        <dbReference type="ARBA" id="ARBA00022989"/>
    </source>
</evidence>
<feature type="transmembrane region" description="Helical" evidence="9">
    <location>
        <begin position="268"/>
        <end position="287"/>
    </location>
</feature>
<keyword evidence="5 9" id="KW-0812">Transmembrane</keyword>
<feature type="transmembrane region" description="Helical" evidence="9">
    <location>
        <begin position="373"/>
        <end position="397"/>
    </location>
</feature>
<feature type="transmembrane region" description="Helical" evidence="9">
    <location>
        <begin position="203"/>
        <end position="221"/>
    </location>
</feature>
<dbReference type="Proteomes" id="UP000679848">
    <property type="component" value="Chromosome"/>
</dbReference>
<feature type="domain" description="Na+/H+ antiporter NhaC-like C-terminal" evidence="10">
    <location>
        <begin position="170"/>
        <end position="473"/>
    </location>
</feature>
<evidence type="ECO:0000256" key="5">
    <source>
        <dbReference type="ARBA" id="ARBA00022692"/>
    </source>
</evidence>
<dbReference type="GO" id="GO:0005886">
    <property type="term" value="C:plasma membrane"/>
    <property type="evidence" value="ECO:0007669"/>
    <property type="project" value="UniProtKB-SubCell"/>
</dbReference>
<dbReference type="AlphaFoldDB" id="A0A810QE83"/>
<feature type="transmembrane region" description="Helical" evidence="9">
    <location>
        <begin position="337"/>
        <end position="361"/>
    </location>
</feature>